<dbReference type="InterPro" id="IPR000219">
    <property type="entry name" value="DH_dom"/>
</dbReference>
<dbReference type="Pfam" id="PF12738">
    <property type="entry name" value="PTCB-BRCT"/>
    <property type="match status" value="1"/>
</dbReference>
<dbReference type="SUPFAM" id="SSF48065">
    <property type="entry name" value="DBL homology domain (DH-domain)"/>
    <property type="match status" value="1"/>
</dbReference>
<dbReference type="EnsemblMetazoa" id="GBRI011422-RA">
    <property type="protein sequence ID" value="GBRI011422-PA"/>
    <property type="gene ID" value="GBRI011422"/>
</dbReference>
<accession>A0A1A9W9R4</accession>
<dbReference type="SMART" id="SM00292">
    <property type="entry name" value="BRCT"/>
    <property type="match status" value="2"/>
</dbReference>
<dbReference type="InterPro" id="IPR036420">
    <property type="entry name" value="BRCT_dom_sf"/>
</dbReference>
<dbReference type="GO" id="GO:0007399">
    <property type="term" value="P:nervous system development"/>
    <property type="evidence" value="ECO:0007669"/>
    <property type="project" value="TreeGrafter"/>
</dbReference>
<dbReference type="PROSITE" id="PS50172">
    <property type="entry name" value="BRCT"/>
    <property type="match status" value="1"/>
</dbReference>
<sequence length="1024" mass="116741">MQEQSKSEASISAPAMPINVRICLVGEVAEDKLCCEAARTFNITVMTSETGLELINDYGFHTYFVMKHFETPLFVAIRKTKHNILGPPALQQAAAAKSGLKRNARSIYNYAMDDFLICFTGVRKKDELTKLINLIHYMGGNICKDMNRRTTHLISTHTGGNKWYYAKTFRLTVIKPGWVYAAWKQRDEPGFRANTEEFLNEYKVKAFEEKKICFFGFPPHEHEHMVEVLKSNGGVYVEIDDPECSHVVMPNAYAHFAESISLNKRLQVQDSDDLGQEDDRNVQNNLKRKSENFDAISLRSFPSPSGTKKPKLLRTDSISRSIKRSWNFVAEHTSIGKLLNPRRRLELTDGISNSGQVESTKISDDSVKNTNDQSIDEPVKDSLHRIKKRLSFSSSRKEKTPLNNTNKSPKKYALDGSQVEIEECKTPKSTIEIGRNAPTLSFSKKLLSTSSFENSDILLREADKAEIVVDEDIAHAKHEPKSEQTYILKSDWFWQTMQYGYADEKDYLFSDYLDGIAHTRNTDRHDSLSVVCDDRKGKHFLHSDDMISASKQHHMSDASFLSVSGSLSDRTGNPNKLETEQILAEPESLVCEETVVKKHPTRFNRFIDFYNTESNYVAILDAIVNFLKNPLEECVKDNNALLNKHEIKGIFGNFLPILKVHLSMLERLHAISAKWSEQCLIGDIILQYRDDLIEAYAPYINSFEQMKETLLRCDQQYPRFHEFLKIREKNSVFGRRTLQDLMIRPVQRLPNIRLLLIDILNHTNKNHPDYLRLEKALEMINEVTMHINEDKCKIESRMTISDIFSDIEGCPTDLVSSNRKFISSCEVNELSDNLSGRGDSLILYIFSDAIEICKKRPSSAKYPGSKKAHKHIKLILLNAILSVIDITDSLRAFALLFRHDKGKDVLHSFAIADPEVDKIIYLKALCRQVTEDTDKNTPLLCRTSQELEVNLNDVNLRSLSEAFELATRIRLKVANASSFNKTPSKLKRTTRTTISDSTNSMTPRSGLTQTPLSSCTVIHEVADY</sequence>
<feature type="region of interest" description="Disordered" evidence="1">
    <location>
        <begin position="350"/>
        <end position="411"/>
    </location>
</feature>
<feature type="region of interest" description="Disordered" evidence="1">
    <location>
        <begin position="982"/>
        <end position="1009"/>
    </location>
</feature>
<dbReference type="SUPFAM" id="SSF52113">
    <property type="entry name" value="BRCT domain"/>
    <property type="match status" value="2"/>
</dbReference>
<dbReference type="SMART" id="SM00325">
    <property type="entry name" value="RhoGEF"/>
    <property type="match status" value="1"/>
</dbReference>
<dbReference type="PANTHER" id="PTHR16777">
    <property type="entry name" value="PROTEIN ECT2"/>
    <property type="match status" value="1"/>
</dbReference>
<dbReference type="AlphaFoldDB" id="A0A1A9W9R4"/>
<evidence type="ECO:0000313" key="4">
    <source>
        <dbReference type="EnsemblMetazoa" id="GBRI011422-PA"/>
    </source>
</evidence>
<reference evidence="5" key="1">
    <citation type="submission" date="2014-03" db="EMBL/GenBank/DDBJ databases">
        <authorList>
            <person name="Aksoy S."/>
            <person name="Warren W."/>
            <person name="Wilson R.K."/>
        </authorList>
    </citation>
    <scope>NUCLEOTIDE SEQUENCE [LARGE SCALE GENOMIC DNA]</scope>
    <source>
        <strain evidence="5">IAEA</strain>
    </source>
</reference>
<dbReference type="GO" id="GO:0005634">
    <property type="term" value="C:nucleus"/>
    <property type="evidence" value="ECO:0007669"/>
    <property type="project" value="InterPro"/>
</dbReference>
<dbReference type="Gene3D" id="1.20.900.10">
    <property type="entry name" value="Dbl homology (DH) domain"/>
    <property type="match status" value="1"/>
</dbReference>
<name>A0A1A9W9R4_9MUSC</name>
<dbReference type="STRING" id="37001.A0A1A9W9R4"/>
<dbReference type="PANTHER" id="PTHR16777:SF2">
    <property type="entry name" value="PROTEIN ECT2"/>
    <property type="match status" value="1"/>
</dbReference>
<dbReference type="GO" id="GO:0005938">
    <property type="term" value="C:cell cortex"/>
    <property type="evidence" value="ECO:0007669"/>
    <property type="project" value="TreeGrafter"/>
</dbReference>
<evidence type="ECO:0000313" key="5">
    <source>
        <dbReference type="Proteomes" id="UP000091820"/>
    </source>
</evidence>
<dbReference type="GO" id="GO:0005085">
    <property type="term" value="F:guanyl-nucleotide exchange factor activity"/>
    <property type="evidence" value="ECO:0007669"/>
    <property type="project" value="InterPro"/>
</dbReference>
<dbReference type="InterPro" id="IPR001357">
    <property type="entry name" value="BRCT_dom"/>
</dbReference>
<keyword evidence="5" id="KW-1185">Reference proteome</keyword>
<feature type="domain" description="DH" evidence="2">
    <location>
        <begin position="601"/>
        <end position="790"/>
    </location>
</feature>
<proteinExistence type="predicted"/>
<protein>
    <recommendedName>
        <fullName evidence="6">DH domain-containing protein</fullName>
    </recommendedName>
</protein>
<evidence type="ECO:0000259" key="3">
    <source>
        <dbReference type="PROSITE" id="PS50172"/>
    </source>
</evidence>
<organism evidence="4 5">
    <name type="scientific">Glossina brevipalpis</name>
    <dbReference type="NCBI Taxonomy" id="37001"/>
    <lineage>
        <taxon>Eukaryota</taxon>
        <taxon>Metazoa</taxon>
        <taxon>Ecdysozoa</taxon>
        <taxon>Arthropoda</taxon>
        <taxon>Hexapoda</taxon>
        <taxon>Insecta</taxon>
        <taxon>Pterygota</taxon>
        <taxon>Neoptera</taxon>
        <taxon>Endopterygota</taxon>
        <taxon>Diptera</taxon>
        <taxon>Brachycera</taxon>
        <taxon>Muscomorpha</taxon>
        <taxon>Hippoboscoidea</taxon>
        <taxon>Glossinidae</taxon>
        <taxon>Glossina</taxon>
    </lineage>
</organism>
<evidence type="ECO:0000256" key="1">
    <source>
        <dbReference type="SAM" id="MobiDB-lite"/>
    </source>
</evidence>
<feature type="domain" description="BRCT" evidence="3">
    <location>
        <begin position="107"/>
        <end position="180"/>
    </location>
</feature>
<evidence type="ECO:0000259" key="2">
    <source>
        <dbReference type="PROSITE" id="PS50010"/>
    </source>
</evidence>
<dbReference type="InterPro" id="IPR035899">
    <property type="entry name" value="DBL_dom_sf"/>
</dbReference>
<dbReference type="VEuPathDB" id="VectorBase:GBRI011422"/>
<reference evidence="4" key="2">
    <citation type="submission" date="2020-05" db="UniProtKB">
        <authorList>
            <consortium name="EnsemblMetazoa"/>
        </authorList>
    </citation>
    <scope>IDENTIFICATION</scope>
    <source>
        <strain evidence="4">IAEA</strain>
    </source>
</reference>
<feature type="region of interest" description="Disordered" evidence="1">
    <location>
        <begin position="297"/>
        <end position="316"/>
    </location>
</feature>
<dbReference type="CDD" id="cd01229">
    <property type="entry name" value="PH_Ect2"/>
    <property type="match status" value="1"/>
</dbReference>
<dbReference type="CDD" id="cd00160">
    <property type="entry name" value="RhoGEF"/>
    <property type="match status" value="1"/>
</dbReference>
<dbReference type="Pfam" id="PF00621">
    <property type="entry name" value="RhoGEF"/>
    <property type="match status" value="1"/>
</dbReference>
<feature type="compositionally biased region" description="Polar residues" evidence="1">
    <location>
        <begin position="991"/>
        <end position="1009"/>
    </location>
</feature>
<dbReference type="PROSITE" id="PS50010">
    <property type="entry name" value="DH_2"/>
    <property type="match status" value="1"/>
</dbReference>
<evidence type="ECO:0008006" key="6">
    <source>
        <dbReference type="Google" id="ProtNLM"/>
    </source>
</evidence>
<dbReference type="GO" id="GO:0005096">
    <property type="term" value="F:GTPase activator activity"/>
    <property type="evidence" value="ECO:0007669"/>
    <property type="project" value="InterPro"/>
</dbReference>
<dbReference type="InterPro" id="IPR026817">
    <property type="entry name" value="Ect2"/>
</dbReference>
<dbReference type="GO" id="GO:0000281">
    <property type="term" value="P:mitotic cytokinesis"/>
    <property type="evidence" value="ECO:0007669"/>
    <property type="project" value="TreeGrafter"/>
</dbReference>
<dbReference type="Pfam" id="PF21242">
    <property type="entry name" value="ECT2_PH"/>
    <property type="match status" value="1"/>
</dbReference>
<dbReference type="InterPro" id="IPR049395">
    <property type="entry name" value="ECT2_PH"/>
</dbReference>
<dbReference type="Proteomes" id="UP000091820">
    <property type="component" value="Unassembled WGS sequence"/>
</dbReference>
<feature type="compositionally biased region" description="Polar residues" evidence="1">
    <location>
        <begin position="350"/>
        <end position="360"/>
    </location>
</feature>
<dbReference type="GO" id="GO:2000431">
    <property type="term" value="P:regulation of cytokinesis, actomyosin contractile ring assembly"/>
    <property type="evidence" value="ECO:0007669"/>
    <property type="project" value="InterPro"/>
</dbReference>
<dbReference type="Gene3D" id="3.40.50.10190">
    <property type="entry name" value="BRCT domain"/>
    <property type="match status" value="3"/>
</dbReference>